<evidence type="ECO:0000256" key="5">
    <source>
        <dbReference type="ARBA" id="ARBA00022592"/>
    </source>
</evidence>
<sequence>MKKLLISILIIMTAFFFVSCTRGTDMPNSTGTTANSATFDNKTNVGNQNLMSDTADKLGITNQNYPKIDGSTSTLSIVRAINQAMYLSNENDNFPETASKTMPSYKMLINGEVDMIIVPYASSDVLAMAENAGVKLEFFPIAAEALVFITPKENKAENISMEQVCEIYLNYGIANWSALGGTNSELVPICRNSDSGSQSQMENLIPEIFI</sequence>
<comment type="subcellular location">
    <subcellularLocation>
        <location evidence="2">Cell membrane</location>
        <topology evidence="2">Lipid-anchor</topology>
    </subcellularLocation>
</comment>
<comment type="function">
    <text evidence="1">Part of the ABC transporter complex PstSACB involved in phosphate import.</text>
</comment>
<dbReference type="PANTHER" id="PTHR30570">
    <property type="entry name" value="PERIPLASMIC PHOSPHATE BINDING COMPONENT OF PHOSPHATE ABC TRANSPORTER"/>
    <property type="match status" value="1"/>
</dbReference>
<name>A0A1S6IW12_9FIRM</name>
<dbReference type="PANTHER" id="PTHR30570:SF1">
    <property type="entry name" value="PHOSPHATE-BINDING PROTEIN PSTS"/>
    <property type="match status" value="1"/>
</dbReference>
<keyword evidence="12" id="KW-1185">Reference proteome</keyword>
<evidence type="ECO:0000256" key="7">
    <source>
        <dbReference type="ARBA" id="ARBA00023139"/>
    </source>
</evidence>
<dbReference type="PROSITE" id="PS51257">
    <property type="entry name" value="PROKAR_LIPOPROTEIN"/>
    <property type="match status" value="1"/>
</dbReference>
<organism evidence="11 12">
    <name type="scientific">Desulforamulus ferrireducens</name>
    <dbReference type="NCBI Taxonomy" id="1833852"/>
    <lineage>
        <taxon>Bacteria</taxon>
        <taxon>Bacillati</taxon>
        <taxon>Bacillota</taxon>
        <taxon>Clostridia</taxon>
        <taxon>Eubacteriales</taxon>
        <taxon>Peptococcaceae</taxon>
        <taxon>Desulforamulus</taxon>
    </lineage>
</organism>
<evidence type="ECO:0000256" key="1">
    <source>
        <dbReference type="ARBA" id="ARBA00002841"/>
    </source>
</evidence>
<dbReference type="InterPro" id="IPR024370">
    <property type="entry name" value="PBP_domain"/>
</dbReference>
<reference evidence="11 12" key="1">
    <citation type="journal article" date="2016" name="Int. J. Syst. Evol. Microbiol.">
        <title>Desulfotomaculum ferrireducens sp. nov., a moderately thermophilic sulfate-reducing and dissimilatory Fe(III)-reducing bacterium isolated from compost.</title>
        <authorList>
            <person name="Yang G."/>
            <person name="Guo J."/>
            <person name="Zhuang L."/>
            <person name="Yuan Y."/>
            <person name="Zhou S."/>
        </authorList>
    </citation>
    <scope>NUCLEOTIDE SEQUENCE [LARGE SCALE GENOMIC DNA]</scope>
    <source>
        <strain evidence="11 12">GSS09</strain>
    </source>
</reference>
<gene>
    <name evidence="11" type="ORF">B0537_07575</name>
</gene>
<evidence type="ECO:0000256" key="2">
    <source>
        <dbReference type="ARBA" id="ARBA00004193"/>
    </source>
</evidence>
<proteinExistence type="inferred from homology"/>
<dbReference type="GO" id="GO:0005886">
    <property type="term" value="C:plasma membrane"/>
    <property type="evidence" value="ECO:0007669"/>
    <property type="project" value="UniProtKB-SubCell"/>
</dbReference>
<evidence type="ECO:0000256" key="9">
    <source>
        <dbReference type="SAM" id="SignalP"/>
    </source>
</evidence>
<keyword evidence="7" id="KW-0564">Palmitate</keyword>
<accession>A0A1S6IW12</accession>
<dbReference type="EMBL" id="CP019698">
    <property type="protein sequence ID" value="AQS58954.1"/>
    <property type="molecule type" value="Genomic_DNA"/>
</dbReference>
<keyword evidence="8" id="KW-0449">Lipoprotein</keyword>
<evidence type="ECO:0000256" key="8">
    <source>
        <dbReference type="ARBA" id="ARBA00023288"/>
    </source>
</evidence>
<dbReference type="STRING" id="1833852.B0537_07575"/>
<evidence type="ECO:0000256" key="4">
    <source>
        <dbReference type="ARBA" id="ARBA00011529"/>
    </source>
</evidence>
<feature type="signal peptide" evidence="9">
    <location>
        <begin position="1"/>
        <end position="19"/>
    </location>
</feature>
<feature type="domain" description="PBP" evidence="10">
    <location>
        <begin position="66"/>
        <end position="205"/>
    </location>
</feature>
<feature type="chain" id="PRO_5039056370" description="PBP domain-containing protein" evidence="9">
    <location>
        <begin position="20"/>
        <end position="210"/>
    </location>
</feature>
<evidence type="ECO:0000259" key="10">
    <source>
        <dbReference type="Pfam" id="PF12849"/>
    </source>
</evidence>
<comment type="subunit">
    <text evidence="4">The complex is composed of two ATP-binding proteins (PstB), two transmembrane proteins (PstC and PstA) and a solute-binding protein (PstS).</text>
</comment>
<keyword evidence="5" id="KW-0813">Transport</keyword>
<evidence type="ECO:0000256" key="6">
    <source>
        <dbReference type="ARBA" id="ARBA00022729"/>
    </source>
</evidence>
<comment type="similarity">
    <text evidence="3">Belongs to the PstS family.</text>
</comment>
<protein>
    <recommendedName>
        <fullName evidence="10">PBP domain-containing protein</fullName>
    </recommendedName>
</protein>
<dbReference type="KEGG" id="dfg:B0537_07575"/>
<evidence type="ECO:0000313" key="11">
    <source>
        <dbReference type="EMBL" id="AQS58954.1"/>
    </source>
</evidence>
<dbReference type="Pfam" id="PF12849">
    <property type="entry name" value="PBP_like_2"/>
    <property type="match status" value="1"/>
</dbReference>
<dbReference type="SUPFAM" id="SSF53850">
    <property type="entry name" value="Periplasmic binding protein-like II"/>
    <property type="match status" value="1"/>
</dbReference>
<dbReference type="Gene3D" id="3.40.190.10">
    <property type="entry name" value="Periplasmic binding protein-like II"/>
    <property type="match status" value="2"/>
</dbReference>
<evidence type="ECO:0000256" key="3">
    <source>
        <dbReference type="ARBA" id="ARBA00008725"/>
    </source>
</evidence>
<keyword evidence="5" id="KW-0592">Phosphate transport</keyword>
<dbReference type="InterPro" id="IPR050811">
    <property type="entry name" value="Phosphate_ABC_transporter"/>
</dbReference>
<keyword evidence="6 9" id="KW-0732">Signal</keyword>
<dbReference type="AlphaFoldDB" id="A0A1S6IW12"/>
<dbReference type="GO" id="GO:0006817">
    <property type="term" value="P:phosphate ion transport"/>
    <property type="evidence" value="ECO:0007669"/>
    <property type="project" value="UniProtKB-KW"/>
</dbReference>
<dbReference type="Proteomes" id="UP000189464">
    <property type="component" value="Chromosome"/>
</dbReference>
<evidence type="ECO:0000313" key="12">
    <source>
        <dbReference type="Proteomes" id="UP000189464"/>
    </source>
</evidence>